<keyword evidence="14" id="KW-1185">Reference proteome</keyword>
<comment type="cofactor">
    <cofactor evidence="11">
        <name>pyruvate</name>
        <dbReference type="ChEBI" id="CHEBI:15361"/>
    </cofactor>
    <text evidence="11">Binds 1 pyruvoyl group covalently per subunit.</text>
</comment>
<dbReference type="UniPathway" id="UPA00558">
    <property type="reaction ID" value="UER00616"/>
</dbReference>
<comment type="catalytic activity">
    <reaction evidence="11">
        <text>a 1,2-diacyl-sn-glycero-3-phospho-L-serine + H(+) = a 1,2-diacyl-sn-glycero-3-phosphoethanolamine + CO2</text>
        <dbReference type="Rhea" id="RHEA:20828"/>
        <dbReference type="ChEBI" id="CHEBI:15378"/>
        <dbReference type="ChEBI" id="CHEBI:16526"/>
        <dbReference type="ChEBI" id="CHEBI:57262"/>
        <dbReference type="ChEBI" id="CHEBI:64612"/>
        <dbReference type="EC" id="4.1.1.65"/>
    </reaction>
</comment>
<keyword evidence="3 11" id="KW-0210">Decarboxylase</keyword>
<comment type="subcellular location">
    <subcellularLocation>
        <location evidence="11">Cell membrane</location>
        <topology evidence="11">Peripheral membrane protein</topology>
    </subcellularLocation>
</comment>
<proteinExistence type="inferred from homology"/>
<gene>
    <name evidence="11" type="primary">psd</name>
    <name evidence="13" type="ORF">CH339_02600</name>
</gene>
<dbReference type="Pfam" id="PF02666">
    <property type="entry name" value="PS_Dcarbxylase"/>
    <property type="match status" value="1"/>
</dbReference>
<evidence type="ECO:0000313" key="13">
    <source>
        <dbReference type="EMBL" id="RAI29555.1"/>
    </source>
</evidence>
<dbReference type="EC" id="4.1.1.65" evidence="11"/>
<keyword evidence="5 11" id="KW-0472">Membrane</keyword>
<organism evidence="13 14">
    <name type="scientific">Rhodobium orientis</name>
    <dbReference type="NCBI Taxonomy" id="34017"/>
    <lineage>
        <taxon>Bacteria</taxon>
        <taxon>Pseudomonadati</taxon>
        <taxon>Pseudomonadota</taxon>
        <taxon>Alphaproteobacteria</taxon>
        <taxon>Hyphomicrobiales</taxon>
        <taxon>Rhodobiaceae</taxon>
        <taxon>Rhodobium</taxon>
    </lineage>
</organism>
<dbReference type="EMBL" id="NPEV01000003">
    <property type="protein sequence ID" value="RAI29555.1"/>
    <property type="molecule type" value="Genomic_DNA"/>
</dbReference>
<dbReference type="Proteomes" id="UP000249299">
    <property type="component" value="Unassembled WGS sequence"/>
</dbReference>
<evidence type="ECO:0000256" key="11">
    <source>
        <dbReference type="HAMAP-Rule" id="MF_00664"/>
    </source>
</evidence>
<dbReference type="PANTHER" id="PTHR35809">
    <property type="entry name" value="ARCHAETIDYLSERINE DECARBOXYLASE PROENZYME-RELATED"/>
    <property type="match status" value="1"/>
</dbReference>
<keyword evidence="2 11" id="KW-0444">Lipid biosynthesis</keyword>
<feature type="chain" id="PRO_5023438868" description="Phosphatidylserine decarboxylase beta chain" evidence="11">
    <location>
        <begin position="1"/>
        <end position="191"/>
    </location>
</feature>
<evidence type="ECO:0000256" key="6">
    <source>
        <dbReference type="ARBA" id="ARBA00023145"/>
    </source>
</evidence>
<feature type="transmembrane region" description="Helical" evidence="12">
    <location>
        <begin position="22"/>
        <end position="55"/>
    </location>
</feature>
<comment type="function">
    <text evidence="11">Catalyzes the formation of phosphatidylethanolamine (PtdEtn) from phosphatidylserine (PtdSer).</text>
</comment>
<evidence type="ECO:0000256" key="2">
    <source>
        <dbReference type="ARBA" id="ARBA00022516"/>
    </source>
</evidence>
<evidence type="ECO:0000256" key="3">
    <source>
        <dbReference type="ARBA" id="ARBA00022793"/>
    </source>
</evidence>
<comment type="similarity">
    <text evidence="11">Belongs to the phosphatidylserine decarboxylase family. PSD-A subfamily.</text>
</comment>
<keyword evidence="10 11" id="KW-0670">Pyruvate</keyword>
<feature type="site" description="Cleavage (non-hydrolytic); by autocatalysis" evidence="11">
    <location>
        <begin position="191"/>
        <end position="192"/>
    </location>
</feature>
<comment type="caution">
    <text evidence="13">The sequence shown here is derived from an EMBL/GenBank/DDBJ whole genome shotgun (WGS) entry which is preliminary data.</text>
</comment>
<dbReference type="GO" id="GO:0004609">
    <property type="term" value="F:phosphatidylserine decarboxylase activity"/>
    <property type="evidence" value="ECO:0007669"/>
    <property type="project" value="UniProtKB-UniRule"/>
</dbReference>
<dbReference type="GO" id="GO:0005886">
    <property type="term" value="C:plasma membrane"/>
    <property type="evidence" value="ECO:0007669"/>
    <property type="project" value="UniProtKB-SubCell"/>
</dbReference>
<feature type="chain" id="PRO_5023438869" description="Phosphatidylserine decarboxylase alpha chain" evidence="11">
    <location>
        <begin position="192"/>
        <end position="235"/>
    </location>
</feature>
<keyword evidence="12" id="KW-1133">Transmembrane helix</keyword>
<protein>
    <recommendedName>
        <fullName evidence="11">Phosphatidylserine decarboxylase proenzyme</fullName>
        <ecNumber evidence="11">4.1.1.65</ecNumber>
    </recommendedName>
    <component>
        <recommendedName>
            <fullName evidence="11">Phosphatidylserine decarboxylase alpha chain</fullName>
        </recommendedName>
    </component>
    <component>
        <recommendedName>
            <fullName evidence="11">Phosphatidylserine decarboxylase beta chain</fullName>
        </recommendedName>
    </component>
</protein>
<keyword evidence="9 11" id="KW-1208">Phospholipid metabolism</keyword>
<evidence type="ECO:0000256" key="4">
    <source>
        <dbReference type="ARBA" id="ARBA00023098"/>
    </source>
</evidence>
<keyword evidence="12" id="KW-0812">Transmembrane</keyword>
<evidence type="ECO:0000256" key="9">
    <source>
        <dbReference type="ARBA" id="ARBA00023264"/>
    </source>
</evidence>
<evidence type="ECO:0000256" key="5">
    <source>
        <dbReference type="ARBA" id="ARBA00023136"/>
    </source>
</evidence>
<keyword evidence="6 11" id="KW-0865">Zymogen</keyword>
<evidence type="ECO:0000256" key="7">
    <source>
        <dbReference type="ARBA" id="ARBA00023209"/>
    </source>
</evidence>
<evidence type="ECO:0000313" key="14">
    <source>
        <dbReference type="Proteomes" id="UP000249299"/>
    </source>
</evidence>
<comment type="pathway">
    <text evidence="11">Phospholipid metabolism; phosphatidylethanolamine biosynthesis; phosphatidylethanolamine from CDP-diacylglycerol: step 2/2.</text>
</comment>
<keyword evidence="1 11" id="KW-1003">Cell membrane</keyword>
<dbReference type="NCBIfam" id="NF003677">
    <property type="entry name" value="PRK05305.1-1"/>
    <property type="match status" value="1"/>
</dbReference>
<dbReference type="RefSeq" id="WP_111432718.1">
    <property type="nucleotide sequence ID" value="NZ_JACIGG010000012.1"/>
</dbReference>
<dbReference type="InterPro" id="IPR033175">
    <property type="entry name" value="PSD-A"/>
</dbReference>
<dbReference type="PANTHER" id="PTHR35809:SF1">
    <property type="entry name" value="ARCHAETIDYLSERINE DECARBOXYLASE PROENZYME-RELATED"/>
    <property type="match status" value="1"/>
</dbReference>
<keyword evidence="8 11" id="KW-0456">Lyase</keyword>
<dbReference type="GO" id="GO:0006646">
    <property type="term" value="P:phosphatidylethanolamine biosynthetic process"/>
    <property type="evidence" value="ECO:0007669"/>
    <property type="project" value="UniProtKB-UniRule"/>
</dbReference>
<sequence>MSSLIDTISKTLTPIHPEGRPFIAIAAAATLLIGWFVTPIFWIGLFLTGWVAYFFRDPQRVTPVAEGMVVSPADGRVSFIGPAMPPPELGLSDTPLTRISVFMSVFDVHVNRAPVGGRLARIAYKGGIFLNADLDKASEDNERNGLIIETAAGARIGVVQIAGLVARRIVSFKTEGETVEIGERFGLIRFGSRLDVYLPEGVRPLVSEGQRAIAGETPLADLTGRTQAPVSSRVD</sequence>
<evidence type="ECO:0000256" key="8">
    <source>
        <dbReference type="ARBA" id="ARBA00023239"/>
    </source>
</evidence>
<comment type="PTM">
    <text evidence="11">Is synthesized initially as an inactive proenzyme. Formation of the active enzyme involves a self-maturation process in which the active site pyruvoyl group is generated from an internal serine residue via an autocatalytic post-translational modification. Two non-identical subunits are generated from the proenzyme in this reaction, and the pyruvate is formed at the N-terminus of the alpha chain, which is derived from the carboxyl end of the proenzyme. The post-translation cleavage follows an unusual pathway, termed non-hydrolytic serinolysis, in which the side chain hydroxyl group of the serine supplies its oxygen atom to form the C-terminus of the beta chain, while the remainder of the serine residue undergoes an oxidative deamination to produce ammonia and the pyruvoyl prosthetic group on the alpha chain.</text>
</comment>
<dbReference type="HAMAP" id="MF_00664">
    <property type="entry name" value="PS_decarb_PSD_A"/>
    <property type="match status" value="1"/>
</dbReference>
<comment type="subunit">
    <text evidence="11">Heterodimer of a large membrane-associated beta subunit and a small pyruvoyl-containing alpha subunit.</text>
</comment>
<accession>A0A327JVE5</accession>
<dbReference type="NCBIfam" id="NF003685">
    <property type="entry name" value="PRK05305.2-5"/>
    <property type="match status" value="1"/>
</dbReference>
<dbReference type="NCBIfam" id="NF003678">
    <property type="entry name" value="PRK05305.1-2"/>
    <property type="match status" value="1"/>
</dbReference>
<name>A0A327JVE5_9HYPH</name>
<evidence type="ECO:0000256" key="10">
    <source>
        <dbReference type="ARBA" id="ARBA00023317"/>
    </source>
</evidence>
<evidence type="ECO:0000256" key="12">
    <source>
        <dbReference type="SAM" id="Phobius"/>
    </source>
</evidence>
<evidence type="ECO:0000256" key="1">
    <source>
        <dbReference type="ARBA" id="ARBA00022475"/>
    </source>
</evidence>
<dbReference type="OrthoDB" id="9790893at2"/>
<feature type="modified residue" description="Pyruvic acid (Ser); by autocatalysis" evidence="11">
    <location>
        <position position="192"/>
    </location>
</feature>
<reference evidence="13 14" key="1">
    <citation type="submission" date="2017-07" db="EMBL/GenBank/DDBJ databases">
        <title>Draft Genome Sequences of Select Purple Nonsulfur Bacteria.</title>
        <authorList>
            <person name="Lasarre B."/>
            <person name="Mckinlay J.B."/>
        </authorList>
    </citation>
    <scope>NUCLEOTIDE SEQUENCE [LARGE SCALE GENOMIC DNA]</scope>
    <source>
        <strain evidence="13 14">DSM 11290</strain>
    </source>
</reference>
<feature type="active site" description="Schiff-base intermediate with substrate; via pyruvic acid" evidence="11">
    <location>
        <position position="192"/>
    </location>
</feature>
<dbReference type="AlphaFoldDB" id="A0A327JVE5"/>
<keyword evidence="4 11" id="KW-0443">Lipid metabolism</keyword>
<dbReference type="InterPro" id="IPR003817">
    <property type="entry name" value="PS_Dcarbxylase"/>
</dbReference>
<dbReference type="NCBIfam" id="NF003679">
    <property type="entry name" value="PRK05305.1-3"/>
    <property type="match status" value="1"/>
</dbReference>
<keyword evidence="7 11" id="KW-0594">Phospholipid biosynthesis</keyword>